<evidence type="ECO:0000313" key="3">
    <source>
        <dbReference type="Proteomes" id="UP000321367"/>
    </source>
</evidence>
<evidence type="ECO:0000256" key="1">
    <source>
        <dbReference type="SAM" id="Phobius"/>
    </source>
</evidence>
<name>A0A5C6ZYH7_9FLAO</name>
<dbReference type="EMBL" id="VORY01000001">
    <property type="protein sequence ID" value="TXD95474.1"/>
    <property type="molecule type" value="Genomic_DNA"/>
</dbReference>
<keyword evidence="1" id="KW-0472">Membrane</keyword>
<feature type="transmembrane region" description="Helical" evidence="1">
    <location>
        <begin position="97"/>
        <end position="113"/>
    </location>
</feature>
<dbReference type="RefSeq" id="WP_415685858.1">
    <property type="nucleotide sequence ID" value="NZ_CBCSHZ010000002.1"/>
</dbReference>
<reference evidence="2 3" key="1">
    <citation type="submission" date="2019-08" db="EMBL/GenBank/DDBJ databases">
        <title>Genome sequence of Gillisia hiemivivida IC154 (type strain).</title>
        <authorList>
            <person name="Bowman J.P."/>
        </authorList>
    </citation>
    <scope>NUCLEOTIDE SEQUENCE [LARGE SCALE GENOMIC DNA]</scope>
    <source>
        <strain evidence="2 3">IC154</strain>
    </source>
</reference>
<protein>
    <submittedName>
        <fullName evidence="2">Uncharacterized protein</fullName>
    </submittedName>
</protein>
<comment type="caution">
    <text evidence="2">The sequence shown here is derived from an EMBL/GenBank/DDBJ whole genome shotgun (WGS) entry which is preliminary data.</text>
</comment>
<keyword evidence="1" id="KW-0812">Transmembrane</keyword>
<accession>A0A5C6ZYH7</accession>
<keyword evidence="1" id="KW-1133">Transmembrane helix</keyword>
<proteinExistence type="predicted"/>
<feature type="transmembrane region" description="Helical" evidence="1">
    <location>
        <begin position="6"/>
        <end position="29"/>
    </location>
</feature>
<evidence type="ECO:0000313" key="2">
    <source>
        <dbReference type="EMBL" id="TXD95474.1"/>
    </source>
</evidence>
<keyword evidence="3" id="KW-1185">Reference proteome</keyword>
<organism evidence="2 3">
    <name type="scientific">Gillisia hiemivivida</name>
    <dbReference type="NCBI Taxonomy" id="291190"/>
    <lineage>
        <taxon>Bacteria</taxon>
        <taxon>Pseudomonadati</taxon>
        <taxon>Bacteroidota</taxon>
        <taxon>Flavobacteriia</taxon>
        <taxon>Flavobacteriales</taxon>
        <taxon>Flavobacteriaceae</taxon>
        <taxon>Gillisia</taxon>
    </lineage>
</organism>
<sequence>MRKTLIYLALEIRAVFLFGINLCEAFWNIVSKPSKLLLRTSVVALILLSSFNFESYAQNKGPNCESGERFCRGECRLARDCRQGVPPPPGLPIDSKLPYLLIAGLGLGIYYLRSKKVA</sequence>
<dbReference type="Proteomes" id="UP000321367">
    <property type="component" value="Unassembled WGS sequence"/>
</dbReference>
<gene>
    <name evidence="2" type="ORF">ES724_00115</name>
</gene>
<dbReference type="AlphaFoldDB" id="A0A5C6ZYH7"/>